<evidence type="ECO:0000256" key="2">
    <source>
        <dbReference type="ARBA" id="ARBA00009784"/>
    </source>
</evidence>
<sequence>MLDFFSKFDWAQLGVTTMVLFAVIDIVGSIPVIIKIKKDAGDISPFRATIIAFCIMIGFLLGGESILNFMGVDKSAFAVAGSFILFALALEMSLGIQINKQKEEVSPKLATVVPVAFPLIAGAGSMTTLVSLRAEYEMINVILAVVINMFVVYLVLRLTKKIEKLLGNGGIAVLEKVFGIILLAIAIKLFTENVQVLFN</sequence>
<feature type="transmembrane region" description="Helical" evidence="7">
    <location>
        <begin position="46"/>
        <end position="70"/>
    </location>
</feature>
<feature type="transmembrane region" description="Helical" evidence="7">
    <location>
        <begin position="76"/>
        <end position="97"/>
    </location>
</feature>
<feature type="transmembrane region" description="Helical" evidence="7">
    <location>
        <begin position="168"/>
        <end position="190"/>
    </location>
</feature>
<evidence type="ECO:0000256" key="7">
    <source>
        <dbReference type="RuleBase" id="RU362048"/>
    </source>
</evidence>
<dbReference type="InterPro" id="IPR002771">
    <property type="entry name" value="Multi_antbiot-R_MarC"/>
</dbReference>
<keyword evidence="5 7" id="KW-1133">Transmembrane helix</keyword>
<comment type="subcellular location">
    <subcellularLocation>
        <location evidence="1 7">Cell membrane</location>
        <topology evidence="1 7">Multi-pass membrane protein</topology>
    </subcellularLocation>
</comment>
<keyword evidence="3" id="KW-1003">Cell membrane</keyword>
<dbReference type="KEGG" id="ptan:CRYO30217_00449"/>
<accession>A0A916NF43</accession>
<organism evidence="8 9">
    <name type="scientific">Parvicella tangerina</name>
    <dbReference type="NCBI Taxonomy" id="2829795"/>
    <lineage>
        <taxon>Bacteria</taxon>
        <taxon>Pseudomonadati</taxon>
        <taxon>Bacteroidota</taxon>
        <taxon>Flavobacteriia</taxon>
        <taxon>Flavobacteriales</taxon>
        <taxon>Parvicellaceae</taxon>
        <taxon>Parvicella</taxon>
    </lineage>
</organism>
<dbReference type="Proteomes" id="UP000683507">
    <property type="component" value="Chromosome"/>
</dbReference>
<evidence type="ECO:0000313" key="8">
    <source>
        <dbReference type="EMBL" id="CAG5077650.1"/>
    </source>
</evidence>
<dbReference type="PANTHER" id="PTHR33508:SF1">
    <property type="entry name" value="UPF0056 MEMBRANE PROTEIN YHCE"/>
    <property type="match status" value="1"/>
</dbReference>
<reference evidence="8" key="1">
    <citation type="submission" date="2021-04" db="EMBL/GenBank/DDBJ databases">
        <authorList>
            <person name="Rodrigo-Torres L."/>
            <person name="Arahal R. D."/>
            <person name="Lucena T."/>
        </authorList>
    </citation>
    <scope>NUCLEOTIDE SEQUENCE</scope>
    <source>
        <strain evidence="8">AS29M-1</strain>
    </source>
</reference>
<dbReference type="EMBL" id="OU015584">
    <property type="protein sequence ID" value="CAG5077650.1"/>
    <property type="molecule type" value="Genomic_DNA"/>
</dbReference>
<feature type="transmembrane region" description="Helical" evidence="7">
    <location>
        <begin position="12"/>
        <end position="34"/>
    </location>
</feature>
<name>A0A916NF43_9FLAO</name>
<comment type="similarity">
    <text evidence="2 7">Belongs to the UPF0056 (MarC) family.</text>
</comment>
<evidence type="ECO:0000256" key="3">
    <source>
        <dbReference type="ARBA" id="ARBA00022475"/>
    </source>
</evidence>
<protein>
    <recommendedName>
        <fullName evidence="7">UPF0056 membrane protein</fullName>
    </recommendedName>
</protein>
<evidence type="ECO:0000256" key="1">
    <source>
        <dbReference type="ARBA" id="ARBA00004651"/>
    </source>
</evidence>
<keyword evidence="9" id="KW-1185">Reference proteome</keyword>
<dbReference type="Pfam" id="PF01914">
    <property type="entry name" value="MarC"/>
    <property type="match status" value="1"/>
</dbReference>
<proteinExistence type="inferred from homology"/>
<dbReference type="GO" id="GO:0005886">
    <property type="term" value="C:plasma membrane"/>
    <property type="evidence" value="ECO:0007669"/>
    <property type="project" value="UniProtKB-SubCell"/>
</dbReference>
<keyword evidence="6 7" id="KW-0472">Membrane</keyword>
<evidence type="ECO:0000256" key="6">
    <source>
        <dbReference type="ARBA" id="ARBA00023136"/>
    </source>
</evidence>
<dbReference type="RefSeq" id="WP_258540682.1">
    <property type="nucleotide sequence ID" value="NZ_OU015584.1"/>
</dbReference>
<evidence type="ECO:0000256" key="5">
    <source>
        <dbReference type="ARBA" id="ARBA00022989"/>
    </source>
</evidence>
<feature type="transmembrane region" description="Helical" evidence="7">
    <location>
        <begin position="109"/>
        <end position="132"/>
    </location>
</feature>
<evidence type="ECO:0000313" key="9">
    <source>
        <dbReference type="Proteomes" id="UP000683507"/>
    </source>
</evidence>
<dbReference type="AlphaFoldDB" id="A0A916NF43"/>
<evidence type="ECO:0000256" key="4">
    <source>
        <dbReference type="ARBA" id="ARBA00022692"/>
    </source>
</evidence>
<gene>
    <name evidence="8" type="ORF">CRYO30217_00449</name>
</gene>
<feature type="transmembrane region" description="Helical" evidence="7">
    <location>
        <begin position="138"/>
        <end position="156"/>
    </location>
</feature>
<keyword evidence="4 7" id="KW-0812">Transmembrane</keyword>
<dbReference type="PANTHER" id="PTHR33508">
    <property type="entry name" value="UPF0056 MEMBRANE PROTEIN YHCE"/>
    <property type="match status" value="1"/>
</dbReference>